<name>A0A8H6AK69_9HELO</name>
<dbReference type="Pfam" id="PF00172">
    <property type="entry name" value="Zn_clus"/>
    <property type="match status" value="1"/>
</dbReference>
<protein>
    <submittedName>
        <fullName evidence="3">Putative transcription factor cys6 protein</fullName>
    </submittedName>
</protein>
<dbReference type="PANTHER" id="PTHR37534">
    <property type="entry name" value="TRANSCRIPTIONAL ACTIVATOR PROTEIN UGA3"/>
    <property type="match status" value="1"/>
</dbReference>
<dbReference type="EMBL" id="JABFCT010000018">
    <property type="protein sequence ID" value="KAF5869122.1"/>
    <property type="molecule type" value="Genomic_DNA"/>
</dbReference>
<dbReference type="OrthoDB" id="4356994at2759"/>
<sequence length="634" mass="71023">MQLHQLSKSLKNVLYRSYYVYGIANLYDTLIVSVSPSMSDNISLKRKRSKTTGRSKYGCLTCRAKKVKCDERLPSCGRCERLKLDCQQPCSRIIPSVRERRRGAGPIKSRDSDWSPQSLSPALQVLEEQPQESEALLNHYLSGYDHGLAAASASSFSVGHPEGVTQNQAPIIEAGADMLLDPVAEWLLPDPHSLNVYTRTHYSPLSFEPLAIANILSTQEGSLENGMSLNNDEELALTHYRTAFSLSQTTRDPQWSTPTLLLIHALKHSDMLLHLILAVSLHDMPSNPDSASRLRQIGHKHYEKGTEKLMQALQCENTADHLAMLAAFYCIHMYMSRSNGTIISKLDRLSLTAIDHLTKHNLIVPTHVRSSSASQSSTKNGAERSLIARIIMWLLKMDAQGSFLGCKPNLANHFQAHPDQLLAIQAESRLALQLNWGAEYPISQSIRDIESCLPVDMMSNLLVLCCKISEFSHKPPCTETDVMQESLRKEFAALEIRYGAVFYYGSSDMTLQPAMKLNCANSATMFYALQIYFARCRSSSFGAETSTEIKTALSQLLRFAMYVSPAGSQQPVYEFQWSLFIAAIETNDMIHQEWLQGRITDHRLRKSLQGISTFKRNNLGIISLSKVKEIILAM</sequence>
<organism evidence="3 4">
    <name type="scientific">Botrytis fragariae</name>
    <dbReference type="NCBI Taxonomy" id="1964551"/>
    <lineage>
        <taxon>Eukaryota</taxon>
        <taxon>Fungi</taxon>
        <taxon>Dikarya</taxon>
        <taxon>Ascomycota</taxon>
        <taxon>Pezizomycotina</taxon>
        <taxon>Leotiomycetes</taxon>
        <taxon>Helotiales</taxon>
        <taxon>Sclerotiniaceae</taxon>
        <taxon>Botrytis</taxon>
    </lineage>
</organism>
<dbReference type="InterPro" id="IPR036864">
    <property type="entry name" value="Zn2-C6_fun-type_DNA-bd_sf"/>
</dbReference>
<dbReference type="Gene3D" id="4.10.240.10">
    <property type="entry name" value="Zn(2)-C6 fungal-type DNA-binding domain"/>
    <property type="match status" value="1"/>
</dbReference>
<gene>
    <name evidence="3" type="ORF">Bfra_011665</name>
</gene>
<dbReference type="GO" id="GO:0008270">
    <property type="term" value="F:zinc ion binding"/>
    <property type="evidence" value="ECO:0007669"/>
    <property type="project" value="InterPro"/>
</dbReference>
<dbReference type="InterPro" id="IPR001138">
    <property type="entry name" value="Zn2Cys6_DnaBD"/>
</dbReference>
<dbReference type="AlphaFoldDB" id="A0A8H6AK69"/>
<evidence type="ECO:0000259" key="2">
    <source>
        <dbReference type="PROSITE" id="PS50048"/>
    </source>
</evidence>
<dbReference type="CDD" id="cd00067">
    <property type="entry name" value="GAL4"/>
    <property type="match status" value="1"/>
</dbReference>
<reference evidence="3 4" key="1">
    <citation type="journal article" date="2020" name="Phytopathology">
        <title>A high-quality genome resource of Botrytis fragariae, a new and rapidly spreading fungal pathogen causing strawberry gray mold in the U.S.A.</title>
        <authorList>
            <person name="Wu Y."/>
            <person name="Saski C.A."/>
            <person name="Schnabel G."/>
            <person name="Xiao S."/>
            <person name="Hu M."/>
        </authorList>
    </citation>
    <scope>NUCLEOTIDE SEQUENCE [LARGE SCALE GENOMIC DNA]</scope>
    <source>
        <strain evidence="3 4">BVB16</strain>
    </source>
</reference>
<dbReference type="PROSITE" id="PS50048">
    <property type="entry name" value="ZN2_CY6_FUNGAL_2"/>
    <property type="match status" value="1"/>
</dbReference>
<dbReference type="PANTHER" id="PTHR37534:SF46">
    <property type="entry name" value="ZN(II)2CYS6 TRANSCRIPTION FACTOR (EUROFUNG)"/>
    <property type="match status" value="1"/>
</dbReference>
<proteinExistence type="predicted"/>
<dbReference type="GO" id="GO:0000981">
    <property type="term" value="F:DNA-binding transcription factor activity, RNA polymerase II-specific"/>
    <property type="evidence" value="ECO:0007669"/>
    <property type="project" value="InterPro"/>
</dbReference>
<dbReference type="PROSITE" id="PS00463">
    <property type="entry name" value="ZN2_CY6_FUNGAL_1"/>
    <property type="match status" value="1"/>
</dbReference>
<dbReference type="Proteomes" id="UP000531561">
    <property type="component" value="Unassembled WGS sequence"/>
</dbReference>
<evidence type="ECO:0000256" key="1">
    <source>
        <dbReference type="ARBA" id="ARBA00023242"/>
    </source>
</evidence>
<keyword evidence="4" id="KW-1185">Reference proteome</keyword>
<keyword evidence="1" id="KW-0539">Nucleus</keyword>
<dbReference type="SUPFAM" id="SSF57701">
    <property type="entry name" value="Zn2/Cys6 DNA-binding domain"/>
    <property type="match status" value="1"/>
</dbReference>
<accession>A0A8H6AK69</accession>
<dbReference type="RefSeq" id="XP_037188071.1">
    <property type="nucleotide sequence ID" value="XM_037341991.1"/>
</dbReference>
<feature type="domain" description="Zn(2)-C6 fungal-type" evidence="2">
    <location>
        <begin position="58"/>
        <end position="88"/>
    </location>
</feature>
<evidence type="ECO:0000313" key="4">
    <source>
        <dbReference type="Proteomes" id="UP000531561"/>
    </source>
</evidence>
<evidence type="ECO:0000313" key="3">
    <source>
        <dbReference type="EMBL" id="KAF5869122.1"/>
    </source>
</evidence>
<comment type="caution">
    <text evidence="3">The sequence shown here is derived from an EMBL/GenBank/DDBJ whole genome shotgun (WGS) entry which is preliminary data.</text>
</comment>
<dbReference type="SMART" id="SM00066">
    <property type="entry name" value="GAL4"/>
    <property type="match status" value="1"/>
</dbReference>
<dbReference type="GeneID" id="59265683"/>